<name>A0ACB8GIU6_PSICU</name>
<keyword evidence="2" id="KW-1185">Reference proteome</keyword>
<protein>
    <submittedName>
        <fullName evidence="1">Guanine nucleotide-binding protein-like 3-like protein</fullName>
    </submittedName>
</protein>
<evidence type="ECO:0000313" key="1">
    <source>
        <dbReference type="EMBL" id="KAH9475136.1"/>
    </source>
</evidence>
<dbReference type="EMBL" id="JAFIQS020000012">
    <property type="protein sequence ID" value="KAH9475136.1"/>
    <property type="molecule type" value="Genomic_DNA"/>
</dbReference>
<proteinExistence type="predicted"/>
<comment type="caution">
    <text evidence="1">The sequence shown here is derived from an EMBL/GenBank/DDBJ whole genome shotgun (WGS) entry which is preliminary data.</text>
</comment>
<sequence length="1908" mass="213803">MTTMEERGQCPQDLVAIFHASFHPTKGNVIDWSMKASDDLNLDGLEYSALPSGLHLVEQDVVYFNKDGQQGVCIFRRRQTAETGHRGFRLSSLGILLARSRRPRPQRHVKALKELIETVYTRMEREGVLEPTDEDWDPARAFFEERKLRRADLGGAGDWAGWSEELDGIYSEPSDSNLTLHLPHLLRILGPSSLTLYKHILGRKRVLIYTLPPVQVACILCHVASDLCFESQVDDSPNSGHLKGKHHEPVNVLGMVTLTDLDRLEAESRTGRGWIACTTDAIFMEKPSYYDLLIDLTTSTPNKTTRPTFYASKPVTPQPGSSRGPSHKLSSMHFAWSDVKLWNEVDRILRLDSDSFSALHTCCGVSTVEPPVKSKSITLWTDAWQVYEDVCIICAGLWMGNWRGNSTMSYSTGNGAENWGSVRLEGDDDLTREGVGKAYVRNVGMGIEGRPASDMGLSAGGTSGGTSKANRRVSAMSWSSGRATVVGTVANGKGKQVTSPEPQLNDSGQIDEVDETYGLEQYHTAEEESRRKNAQLLTTLAILQTFHAHTLFQLSVLKDILTRQGVDGDGDGREKVVLLSPKDMMTFELGPLSSFDARYLEWLVEEYGGEGVRVAIKRGWKDLLVAMLGTKNAMVPVFLNFLYLVFFSKPHDGQIKRLVFKTADWNSVDYELKKDPGIPRLPNLKVKVRNAQHKPQVPPERQLDNDATMASEPTLSTLAMLASEAEASSAAQERQQQQQEQMFMDPSSSTGVVSKTKEQLRKYYLKALHKVVDEADIIILVLDARDPEGCRSRMVEEEVRRREAEGKRLVFVLNKIDLIPKSNAQEWLKYLRHSTPTLPFLSSASSQHQRTNISSSTAPALMKLLKAYKPKAGSVTIGVVGYPNVGKSSLINSLKRSKVCAVAAQPGHTKELQSVQLERGMRVIDSPGVVFDEDVYDDGKGSKKSSVLLRNVVKVEDVEDPIAVVEEILSRTPPETLQKIYNLPEFTSTLEFLTMLALSNGRLLKGGTPDLNSAARQVLTDWNQQKIPYFSTPPTIHPSMIPSTVAATRTGEDGPVIAPGAENVGQAQILTEFSKPFQLEGLFGAADAGAFGGDGDVAMGDEDDENEVFWDAVETPEAMDDTVPMESDDLRHIVPRKRSRSPSEAAQNSRGPSDLAHYNRQPKRQRKSKEIPAYDAQPDKNVLEQMGRSNPLNRKTLKRDAKRARKAHRVRAGGGMEIDDQDSFYTVLATMKDNTTAIRTPLVISNALNTPNRLGNDDYFAISRSLGSSKRHVGTFDESGHDEVLLNKLHALEDEQARRRCPIDSIPNELLALIFEFGYLDFEEWRHSDPEFRETMMQTSRRFRQLTLHTPSLWSVISLSLSNVAEEVGRLPFYLERSAQYPLDIRLSSFWEQDMTDIVMPLLVAHSKRWKRLSIIATDSYIFSYLNDIPAPILDNLDISYFAHERRISLPQSVFGGEFPKVTYLCLRNIDLNTLKLPLHALKTLEIRGYGTWPNLERFTEMLGNGASTLQRLILHVKPGQIANQLLPEGSRTHSNIVLPALRKLEIYSSEWLSSAIVSLSRIFVCPNLESFVLREGVGSASETARTIVSYTRSPHRHKDLRLYQPNPSSWEPLFTGFPDRLYVQAASMEHACMILSSPSTMLTSLELRKPFLLRADLTRSTFSQLKALKHLFFLDTAPNHAMLQLLDGYQDAEVADEVIQSSRGSISIPTLETFVLEIDTHTNRQELLSGYKDVTANFVDMFTLPSIRTLVLKNLEARQWINIARSFGLHAEEYTKLTSLKVMNMTDVLAVNANDVLYNDNTRSFPHLRRLLLDTVGSNAFMHQLLPKANPESPGSFVLPWPDMEVISVYGDANVSKPMLHRIISTREEQGRPLKMLYLDDRFSTNKDSWNWLNEHTHVLKSKPGFL</sequence>
<organism evidence="1 2">
    <name type="scientific">Psilocybe cubensis</name>
    <name type="common">Psychedelic mushroom</name>
    <name type="synonym">Stropharia cubensis</name>
    <dbReference type="NCBI Taxonomy" id="181762"/>
    <lineage>
        <taxon>Eukaryota</taxon>
        <taxon>Fungi</taxon>
        <taxon>Dikarya</taxon>
        <taxon>Basidiomycota</taxon>
        <taxon>Agaricomycotina</taxon>
        <taxon>Agaricomycetes</taxon>
        <taxon>Agaricomycetidae</taxon>
        <taxon>Agaricales</taxon>
        <taxon>Agaricineae</taxon>
        <taxon>Strophariaceae</taxon>
        <taxon>Psilocybe</taxon>
    </lineage>
</organism>
<gene>
    <name evidence="1" type="ORF">JR316_0012247</name>
</gene>
<dbReference type="Proteomes" id="UP000664032">
    <property type="component" value="Unassembled WGS sequence"/>
</dbReference>
<accession>A0ACB8GIU6</accession>
<evidence type="ECO:0000313" key="2">
    <source>
        <dbReference type="Proteomes" id="UP000664032"/>
    </source>
</evidence>
<reference evidence="1" key="1">
    <citation type="submission" date="2021-10" db="EMBL/GenBank/DDBJ databases">
        <title>Psilocybe cubensis genome.</title>
        <authorList>
            <person name="Mckernan K.J."/>
            <person name="Crawford S."/>
            <person name="Trippe A."/>
            <person name="Kane L.T."/>
            <person name="Mclaughlin S."/>
        </authorList>
    </citation>
    <scope>NUCLEOTIDE SEQUENCE</scope>
    <source>
        <strain evidence="1">MGC-MH-2018</strain>
    </source>
</reference>